<dbReference type="AlphaFoldDB" id="A0A2V2UZX1"/>
<protein>
    <recommendedName>
        <fullName evidence="5">WW domain-containing protein</fullName>
    </recommendedName>
</protein>
<dbReference type="InterPro" id="IPR036020">
    <property type="entry name" value="WW_dom_sf"/>
</dbReference>
<dbReference type="SMART" id="SM00456">
    <property type="entry name" value="WW"/>
    <property type="match status" value="3"/>
</dbReference>
<evidence type="ECO:0000259" key="5">
    <source>
        <dbReference type="PROSITE" id="PS50020"/>
    </source>
</evidence>
<dbReference type="PROSITE" id="PS50020">
    <property type="entry name" value="WW_DOMAIN_2"/>
    <property type="match status" value="3"/>
</dbReference>
<feature type="region of interest" description="Disordered" evidence="4">
    <location>
        <begin position="382"/>
        <end position="414"/>
    </location>
</feature>
<keyword evidence="2" id="KW-0963">Cytoplasm</keyword>
<accession>A0A2V2UZX1</accession>
<feature type="domain" description="WW" evidence="5">
    <location>
        <begin position="502"/>
        <end position="536"/>
    </location>
</feature>
<dbReference type="VEuPathDB" id="TriTrypDB:TcBrA4_0006020"/>
<dbReference type="PANTHER" id="PTHR14791:SF29">
    <property type="entry name" value="PROTEIN KIBRA"/>
    <property type="match status" value="1"/>
</dbReference>
<dbReference type="VEuPathDB" id="TriTrypDB:TcYC6_0055300"/>
<evidence type="ECO:0000313" key="7">
    <source>
        <dbReference type="Proteomes" id="UP000246121"/>
    </source>
</evidence>
<dbReference type="InterPro" id="IPR051105">
    <property type="entry name" value="WWC/KIBRA_Hippo_Reg"/>
</dbReference>
<feature type="domain" description="WW" evidence="5">
    <location>
        <begin position="564"/>
        <end position="598"/>
    </location>
</feature>
<dbReference type="VEuPathDB" id="TriTrypDB:BCY84_15973"/>
<dbReference type="VEuPathDB" id="TriTrypDB:C4B63_55g91"/>
<dbReference type="VEuPathDB" id="TriTrypDB:C3747_6g435"/>
<dbReference type="InterPro" id="IPR001202">
    <property type="entry name" value="WW_dom"/>
</dbReference>
<dbReference type="VEuPathDB" id="TriTrypDB:TcG_02161"/>
<dbReference type="OrthoDB" id="3045089at2759"/>
<dbReference type="Pfam" id="PF00397">
    <property type="entry name" value="WW"/>
    <property type="match status" value="3"/>
</dbReference>
<dbReference type="VEuPathDB" id="TriTrypDB:TcCLB.511217.160"/>
<feature type="domain" description="WW" evidence="5">
    <location>
        <begin position="626"/>
        <end position="658"/>
    </location>
</feature>
<name>A0A2V2UZX1_TRYCR</name>
<evidence type="ECO:0000256" key="4">
    <source>
        <dbReference type="SAM" id="MobiDB-lite"/>
    </source>
</evidence>
<dbReference type="VEuPathDB" id="TriTrypDB:TCDM_03838"/>
<dbReference type="Proteomes" id="UP000246121">
    <property type="component" value="Unassembled WGS sequence"/>
</dbReference>
<dbReference type="SUPFAM" id="SSF51045">
    <property type="entry name" value="WW domain"/>
    <property type="match status" value="3"/>
</dbReference>
<evidence type="ECO:0000256" key="3">
    <source>
        <dbReference type="ARBA" id="ARBA00022553"/>
    </source>
</evidence>
<dbReference type="CDD" id="cd00201">
    <property type="entry name" value="WW"/>
    <property type="match status" value="3"/>
</dbReference>
<comment type="subcellular location">
    <subcellularLocation>
        <location evidence="1">Cytoplasm</location>
    </subcellularLocation>
</comment>
<feature type="compositionally biased region" description="Basic and acidic residues" evidence="4">
    <location>
        <begin position="463"/>
        <end position="490"/>
    </location>
</feature>
<evidence type="ECO:0000313" key="6">
    <source>
        <dbReference type="EMBL" id="PWU89917.1"/>
    </source>
</evidence>
<dbReference type="GO" id="GO:0005737">
    <property type="term" value="C:cytoplasm"/>
    <property type="evidence" value="ECO:0007669"/>
    <property type="project" value="UniProtKB-SubCell"/>
</dbReference>
<dbReference type="VEuPathDB" id="TriTrypDB:TcCL_ESM11856"/>
<dbReference type="VEuPathDB" id="TriTrypDB:ECC02_003332"/>
<dbReference type="VEuPathDB" id="TriTrypDB:TcCLB.506573.60"/>
<reference evidence="6 7" key="1">
    <citation type="journal article" date="2018" name="Microb. Genom.">
        <title>Expanding an expanded genome: long-read sequencing of Trypanosoma cruzi.</title>
        <authorList>
            <person name="Berna L."/>
            <person name="Rodriguez M."/>
            <person name="Chiribao M.L."/>
            <person name="Parodi-Talice A."/>
            <person name="Pita S."/>
            <person name="Rijo G."/>
            <person name="Alvarez-Valin F."/>
            <person name="Robello C."/>
        </authorList>
    </citation>
    <scope>NUCLEOTIDE SEQUENCE [LARGE SCALE GENOMIC DNA]</scope>
    <source>
        <strain evidence="6 7">Dm28c</strain>
    </source>
</reference>
<feature type="compositionally biased region" description="Polar residues" evidence="4">
    <location>
        <begin position="312"/>
        <end position="325"/>
    </location>
</feature>
<feature type="region of interest" description="Disordered" evidence="4">
    <location>
        <begin position="463"/>
        <end position="504"/>
    </location>
</feature>
<proteinExistence type="predicted"/>
<feature type="compositionally biased region" description="Low complexity" evidence="4">
    <location>
        <begin position="492"/>
        <end position="504"/>
    </location>
</feature>
<dbReference type="PROSITE" id="PS01159">
    <property type="entry name" value="WW_DOMAIN_1"/>
    <property type="match status" value="3"/>
</dbReference>
<gene>
    <name evidence="6" type="ORF">C4B63_55g91</name>
</gene>
<organism evidence="6 7">
    <name type="scientific">Trypanosoma cruzi</name>
    <dbReference type="NCBI Taxonomy" id="5693"/>
    <lineage>
        <taxon>Eukaryota</taxon>
        <taxon>Discoba</taxon>
        <taxon>Euglenozoa</taxon>
        <taxon>Kinetoplastea</taxon>
        <taxon>Metakinetoplastina</taxon>
        <taxon>Trypanosomatida</taxon>
        <taxon>Trypanosomatidae</taxon>
        <taxon>Trypanosoma</taxon>
        <taxon>Schizotrypanum</taxon>
    </lineage>
</organism>
<dbReference type="Gene3D" id="2.20.70.10">
    <property type="match status" value="4"/>
</dbReference>
<dbReference type="PANTHER" id="PTHR14791">
    <property type="entry name" value="BOMB/KIRA PROTEINS"/>
    <property type="match status" value="1"/>
</dbReference>
<comment type="caution">
    <text evidence="6">The sequence shown here is derived from an EMBL/GenBank/DDBJ whole genome shotgun (WGS) entry which is preliminary data.</text>
</comment>
<evidence type="ECO:0000256" key="1">
    <source>
        <dbReference type="ARBA" id="ARBA00004496"/>
    </source>
</evidence>
<sequence length="658" mass="70366">MIHLFVDGDYFLSGMTPTSEEAVRGGVEDMLDAITTQLFGQTNRGTAAVAVEQRIVFFSSSILKALEGQQSQRDVLITALRRLRFQTIVLDSISSRAGSPVDAAICTKTMSILAKAHGALNVNIGGGGGGGGGGKFMTLVYFAANAYISSALEWAHDAGCGVCFVVYNGDSVADELMAYVSPTYGSGGGIATIAKGEGINFIPNTGAASAALAALQHEGKELPLAVLMQLKQLQQRLTSGDAQVGKIRNAAAVPGTDSSASSLIPSASAGGAASLLSSADASSRPHPPPIAGAPDPFLPDDDKSADKKKQHTTAMNATAPSSTSTEEPKLDTLTLGTAENTEDDAKQTAHVLPAAGTTTPMRATATPDVAKPAETATTPVSMAMNTAPPLPHAPTATTDAQPKSTAASAFPEPEVSTRLPAGWTLMYDRQRRRHFFFYTNADRVVKTTWTHPGGLEEQMDLERQVESWHRKQQERRQAEANGKERNDHKKPTTTSTAAEATTGAARDWDECVDPKSGRKYYVNRYTKQTSWTLPTAVTSVTSNNPAMNAAEVRPNPMAATKNTNTLPPFWEECVDPKSGRKFYVNHQTRETTWTRPQATPVTTPQHVPQPHALTPSHAVAPASILTALPPFWEECVDPKSGRKFYVNHQTRETTWTRP</sequence>
<dbReference type="EMBL" id="PRFA01000055">
    <property type="protein sequence ID" value="PWU89917.1"/>
    <property type="molecule type" value="Genomic_DNA"/>
</dbReference>
<dbReference type="VEuPathDB" id="TriTrypDB:Tc_MARK_10254"/>
<feature type="region of interest" description="Disordered" evidence="4">
    <location>
        <begin position="275"/>
        <end position="330"/>
    </location>
</feature>
<dbReference type="VEuPathDB" id="TriTrypDB:TCSYLVIO_007554"/>
<keyword evidence="3" id="KW-0597">Phosphoprotein</keyword>
<evidence type="ECO:0000256" key="2">
    <source>
        <dbReference type="ARBA" id="ARBA00022490"/>
    </source>
</evidence>